<comment type="function">
    <text evidence="6 7">This protein binds to 23S rRNA in the presence of protein L20.</text>
</comment>
<sequence>MYAIIETGGKQYKVQEGDVLYIEKVGAAEGDTVTFDRVIAVSKGDGLVAGTPVVEGASVSAKVEKHGKGQKIVVFKYKAKKNYHKKQGHRQPYSKVVIEKIQA</sequence>
<evidence type="ECO:0000313" key="9">
    <source>
        <dbReference type="Proteomes" id="UP001596250"/>
    </source>
</evidence>
<keyword evidence="3 6" id="KW-0694">RNA-binding</keyword>
<evidence type="ECO:0000256" key="3">
    <source>
        <dbReference type="ARBA" id="ARBA00022884"/>
    </source>
</evidence>
<dbReference type="SUPFAM" id="SSF141091">
    <property type="entry name" value="L21p-like"/>
    <property type="match status" value="1"/>
</dbReference>
<evidence type="ECO:0000256" key="5">
    <source>
        <dbReference type="ARBA" id="ARBA00023274"/>
    </source>
</evidence>
<dbReference type="HAMAP" id="MF_01363">
    <property type="entry name" value="Ribosomal_bL21"/>
    <property type="match status" value="1"/>
</dbReference>
<evidence type="ECO:0000256" key="1">
    <source>
        <dbReference type="ARBA" id="ARBA00008563"/>
    </source>
</evidence>
<organism evidence="8 9">
    <name type="scientific">Marinicrinis lubricantis</name>
    <dbReference type="NCBI Taxonomy" id="2086470"/>
    <lineage>
        <taxon>Bacteria</taxon>
        <taxon>Bacillati</taxon>
        <taxon>Bacillota</taxon>
        <taxon>Bacilli</taxon>
        <taxon>Bacillales</taxon>
        <taxon>Paenibacillaceae</taxon>
    </lineage>
</organism>
<name>A0ABW1ITN3_9BACL</name>
<dbReference type="InterPro" id="IPR018258">
    <property type="entry name" value="Ribosomal_bL21_CS"/>
</dbReference>
<evidence type="ECO:0000313" key="8">
    <source>
        <dbReference type="EMBL" id="MFC5988472.1"/>
    </source>
</evidence>
<proteinExistence type="inferred from homology"/>
<keyword evidence="5 6" id="KW-0687">Ribonucleoprotein</keyword>
<dbReference type="Pfam" id="PF00829">
    <property type="entry name" value="Ribosomal_L21p"/>
    <property type="match status" value="1"/>
</dbReference>
<dbReference type="RefSeq" id="WP_379895943.1">
    <property type="nucleotide sequence ID" value="NZ_CBCSCT010000014.1"/>
</dbReference>
<dbReference type="PROSITE" id="PS01169">
    <property type="entry name" value="RIBOSOMAL_L21"/>
    <property type="match status" value="1"/>
</dbReference>
<evidence type="ECO:0000256" key="7">
    <source>
        <dbReference type="RuleBase" id="RU000562"/>
    </source>
</evidence>
<evidence type="ECO:0000256" key="4">
    <source>
        <dbReference type="ARBA" id="ARBA00022980"/>
    </source>
</evidence>
<dbReference type="GO" id="GO:0005840">
    <property type="term" value="C:ribosome"/>
    <property type="evidence" value="ECO:0007669"/>
    <property type="project" value="UniProtKB-KW"/>
</dbReference>
<gene>
    <name evidence="6 8" type="primary">rplU</name>
    <name evidence="8" type="ORF">ACFPXP_18875</name>
</gene>
<dbReference type="PANTHER" id="PTHR21349">
    <property type="entry name" value="50S RIBOSOMAL PROTEIN L21"/>
    <property type="match status" value="1"/>
</dbReference>
<reference evidence="9" key="1">
    <citation type="journal article" date="2019" name="Int. J. Syst. Evol. Microbiol.">
        <title>The Global Catalogue of Microorganisms (GCM) 10K type strain sequencing project: providing services to taxonomists for standard genome sequencing and annotation.</title>
        <authorList>
            <consortium name="The Broad Institute Genomics Platform"/>
            <consortium name="The Broad Institute Genome Sequencing Center for Infectious Disease"/>
            <person name="Wu L."/>
            <person name="Ma J."/>
        </authorList>
    </citation>
    <scope>NUCLEOTIDE SEQUENCE [LARGE SCALE GENOMIC DNA]</scope>
    <source>
        <strain evidence="9">CCM 8749</strain>
    </source>
</reference>
<dbReference type="NCBIfam" id="TIGR00061">
    <property type="entry name" value="L21"/>
    <property type="match status" value="1"/>
</dbReference>
<dbReference type="InterPro" id="IPR036164">
    <property type="entry name" value="bL21-like_sf"/>
</dbReference>
<accession>A0ABW1ITN3</accession>
<dbReference type="EMBL" id="JBHSQV010000181">
    <property type="protein sequence ID" value="MFC5988472.1"/>
    <property type="molecule type" value="Genomic_DNA"/>
</dbReference>
<dbReference type="Proteomes" id="UP001596250">
    <property type="component" value="Unassembled WGS sequence"/>
</dbReference>
<evidence type="ECO:0000256" key="6">
    <source>
        <dbReference type="HAMAP-Rule" id="MF_01363"/>
    </source>
</evidence>
<comment type="caution">
    <text evidence="8">The sequence shown here is derived from an EMBL/GenBank/DDBJ whole genome shotgun (WGS) entry which is preliminary data.</text>
</comment>
<comment type="similarity">
    <text evidence="1 6 7">Belongs to the bacterial ribosomal protein bL21 family.</text>
</comment>
<keyword evidence="2 6" id="KW-0699">rRNA-binding</keyword>
<keyword evidence="9" id="KW-1185">Reference proteome</keyword>
<dbReference type="PANTHER" id="PTHR21349:SF0">
    <property type="entry name" value="LARGE RIBOSOMAL SUBUNIT PROTEIN BL21M"/>
    <property type="match status" value="1"/>
</dbReference>
<dbReference type="InterPro" id="IPR028909">
    <property type="entry name" value="bL21-like"/>
</dbReference>
<evidence type="ECO:0000256" key="2">
    <source>
        <dbReference type="ARBA" id="ARBA00022730"/>
    </source>
</evidence>
<protein>
    <recommendedName>
        <fullName evidence="6">Large ribosomal subunit protein bL21</fullName>
    </recommendedName>
</protein>
<comment type="subunit">
    <text evidence="6">Part of the 50S ribosomal subunit. Contacts protein L20.</text>
</comment>
<keyword evidence="4 6" id="KW-0689">Ribosomal protein</keyword>
<dbReference type="InterPro" id="IPR001787">
    <property type="entry name" value="Ribosomal_bL21"/>
</dbReference>